<protein>
    <submittedName>
        <fullName evidence="1">Uncharacterized protein</fullName>
    </submittedName>
</protein>
<reference evidence="1 2" key="1">
    <citation type="submission" date="2020-07" db="EMBL/GenBank/DDBJ databases">
        <title>Genomic Encyclopedia of Type Strains, Phase IV (KMG-IV): sequencing the most valuable type-strain genomes for metagenomic binning, comparative biology and taxonomic classification.</title>
        <authorList>
            <person name="Goeker M."/>
        </authorList>
    </citation>
    <scope>NUCLEOTIDE SEQUENCE [LARGE SCALE GENOMIC DNA]</scope>
    <source>
        <strain evidence="1 2">DSM 29043</strain>
    </source>
</reference>
<dbReference type="AlphaFoldDB" id="A0A7Y9XYT4"/>
<comment type="caution">
    <text evidence="1">The sequence shown here is derived from an EMBL/GenBank/DDBJ whole genome shotgun (WGS) entry which is preliminary data.</text>
</comment>
<accession>A0A7Y9XYT4</accession>
<evidence type="ECO:0000313" key="2">
    <source>
        <dbReference type="Proteomes" id="UP000522081"/>
    </source>
</evidence>
<sequence length="109" mass="12747">MGEGEERVHRLMTRERFPYLHDLLASTANQDEIEIWESLDSRMTHWQGRDWRGDTEMTSALAAEARRFDRRYPPGNPKRQSAWWALGSEAAAEFYVGPLLRELAGIDRR</sequence>
<evidence type="ECO:0000313" key="1">
    <source>
        <dbReference type="EMBL" id="NYH97136.1"/>
    </source>
</evidence>
<gene>
    <name evidence="1" type="ORF">FHS75_003497</name>
</gene>
<proteinExistence type="predicted"/>
<name>A0A7Y9XYT4_9SPHN</name>
<dbReference type="EMBL" id="JACBZF010000014">
    <property type="protein sequence ID" value="NYH97136.1"/>
    <property type="molecule type" value="Genomic_DNA"/>
</dbReference>
<keyword evidence="2" id="KW-1185">Reference proteome</keyword>
<organism evidence="1 2">
    <name type="scientific">Novosphingobium marinum</name>
    <dbReference type="NCBI Taxonomy" id="1514948"/>
    <lineage>
        <taxon>Bacteria</taxon>
        <taxon>Pseudomonadati</taxon>
        <taxon>Pseudomonadota</taxon>
        <taxon>Alphaproteobacteria</taxon>
        <taxon>Sphingomonadales</taxon>
        <taxon>Sphingomonadaceae</taxon>
        <taxon>Novosphingobium</taxon>
    </lineage>
</organism>
<dbReference type="Proteomes" id="UP000522081">
    <property type="component" value="Unassembled WGS sequence"/>
</dbReference>
<dbReference type="RefSeq" id="WP_188710144.1">
    <property type="nucleotide sequence ID" value="NZ_BMGF01000016.1"/>
</dbReference>